<feature type="region of interest" description="Disordered" evidence="1">
    <location>
        <begin position="576"/>
        <end position="648"/>
    </location>
</feature>
<name>A0A0G1YF36_9BACT</name>
<organism evidence="2 3">
    <name type="scientific">Candidatus Magasanikbacteria bacterium GW2011_GWA2_56_11</name>
    <dbReference type="NCBI Taxonomy" id="1619044"/>
    <lineage>
        <taxon>Bacteria</taxon>
        <taxon>Candidatus Magasanikiibacteriota</taxon>
    </lineage>
</organism>
<sequence length="818" mass="89959">MSSLGVDYGVRVEQELERQKKVNLFEEQEKTNTRVFAGDILVAVGPEYLKRIAERLLTHSEAEVKGDIRNLLVDTGRSIGRGRVWRNVGFSNREDFEGWCANDRQVDLMYASLYHHFLSAVEQAMAADPELLAAESGRSGIKGKLKRILKSGGTGLAAAGVTALLVGTGPVTLPLVAAVGVAASRLVREKQARLDRKQKLAGENRSWRTDRAQVAALERALGAVRKDIDREGDEILAAHAAGTFTLLLEKNGGQRPVTRGYEIQAEALKQVAKMAQARADQGGDWEEEVAAKGKLAEYALAALDARHSHRRENDVLRERTVDAAEDLSAWQEIWREVRAGRIHDLGLDSTKLTVRRVGIALETVAGATTAAVVGIPSSLGALHSWVQRLIARSSLGFMQGAVRGDLRGRGQQREQAWRHIFREMAGDFTAVRAGLRRFQSGWKGVTVEQAVPAYRIRILEDLMAYDKEHPNDRIFDFALRPGFKKEIEETLRELKGELVLDALVHADETLDKKLLTERKLRAQRQQGKLEAAKGKLFEKNYLRDEALNAGLKRGAFVAALGAVYEGVRGWFGGGAGGGRTATASQEQAGAEQEEPAVAGSGRAEEPAQMAEPPGEPPADRVEAKAPELPPEPPPAAPDTAAPPASEADVPVLSPELGKIWDREVLNIAQKLNDYLQGVRFYGNAGTGAKLDIDLDKIMRLLAEAVRNAKFSPEALELIVKDIKNGENIPKELLESFTPGERIIIHNVHNELYYTEEGSSMVKISHGGQDFLYYNQNMRFKIVEGGLFRQIFDPETGAWSFYERAQIIGQGEGIEPIIR</sequence>
<dbReference type="STRING" id="1619044.UY92_C0013G0035"/>
<evidence type="ECO:0000313" key="2">
    <source>
        <dbReference type="EMBL" id="KKW41836.1"/>
    </source>
</evidence>
<dbReference type="AlphaFoldDB" id="A0A0G1YF36"/>
<dbReference type="PATRIC" id="fig|1619044.3.peg.961"/>
<proteinExistence type="predicted"/>
<dbReference type="EMBL" id="LCRX01000013">
    <property type="protein sequence ID" value="KKW41836.1"/>
    <property type="molecule type" value="Genomic_DNA"/>
</dbReference>
<reference evidence="2 3" key="1">
    <citation type="journal article" date="2015" name="Nature">
        <title>rRNA introns, odd ribosomes, and small enigmatic genomes across a large radiation of phyla.</title>
        <authorList>
            <person name="Brown C.T."/>
            <person name="Hug L.A."/>
            <person name="Thomas B.C."/>
            <person name="Sharon I."/>
            <person name="Castelle C.J."/>
            <person name="Singh A."/>
            <person name="Wilkins M.J."/>
            <person name="Williams K.H."/>
            <person name="Banfield J.F."/>
        </authorList>
    </citation>
    <scope>NUCLEOTIDE SEQUENCE [LARGE SCALE GENOMIC DNA]</scope>
</reference>
<accession>A0A0G1YF36</accession>
<gene>
    <name evidence="2" type="ORF">UY92_C0013G0035</name>
</gene>
<feature type="compositionally biased region" description="Low complexity" evidence="1">
    <location>
        <begin position="637"/>
        <end position="647"/>
    </location>
</feature>
<evidence type="ECO:0000256" key="1">
    <source>
        <dbReference type="SAM" id="MobiDB-lite"/>
    </source>
</evidence>
<feature type="compositionally biased region" description="Pro residues" evidence="1">
    <location>
        <begin position="627"/>
        <end position="636"/>
    </location>
</feature>
<protein>
    <submittedName>
        <fullName evidence="2">Uncharacterized protein</fullName>
    </submittedName>
</protein>
<feature type="compositionally biased region" description="Low complexity" evidence="1">
    <location>
        <begin position="581"/>
        <end position="598"/>
    </location>
</feature>
<comment type="caution">
    <text evidence="2">The sequence shown here is derived from an EMBL/GenBank/DDBJ whole genome shotgun (WGS) entry which is preliminary data.</text>
</comment>
<dbReference type="Proteomes" id="UP000033870">
    <property type="component" value="Unassembled WGS sequence"/>
</dbReference>
<evidence type="ECO:0000313" key="3">
    <source>
        <dbReference type="Proteomes" id="UP000033870"/>
    </source>
</evidence>